<proteinExistence type="predicted"/>
<dbReference type="NCBIfam" id="NF045780">
    <property type="entry name" value="TrlF_fam_ATP"/>
    <property type="match status" value="1"/>
</dbReference>
<organism evidence="4 5">
    <name type="scientific">Paracoccus aestuarii</name>
    <dbReference type="NCBI Taxonomy" id="453842"/>
    <lineage>
        <taxon>Bacteria</taxon>
        <taxon>Pseudomonadati</taxon>
        <taxon>Pseudomonadota</taxon>
        <taxon>Alphaproteobacteria</taxon>
        <taxon>Rhodobacterales</taxon>
        <taxon>Paracoccaceae</taxon>
        <taxon>Paracoccus</taxon>
    </lineage>
</organism>
<dbReference type="AlphaFoldDB" id="A0A419A2L2"/>
<feature type="compositionally biased region" description="Basic and acidic residues" evidence="2">
    <location>
        <begin position="506"/>
        <end position="531"/>
    </location>
</feature>
<gene>
    <name evidence="4" type="ORF">D3P06_00690</name>
</gene>
<keyword evidence="4" id="KW-0547">Nucleotide-binding</keyword>
<dbReference type="InterPro" id="IPR054787">
    <property type="entry name" value="TrlF_ATPase"/>
</dbReference>
<evidence type="ECO:0000313" key="4">
    <source>
        <dbReference type="EMBL" id="RJL07387.1"/>
    </source>
</evidence>
<accession>A0A419A2L2</accession>
<evidence type="ECO:0000313" key="5">
    <source>
        <dbReference type="Proteomes" id="UP000285530"/>
    </source>
</evidence>
<dbReference type="PANTHER" id="PTHR32182">
    <property type="entry name" value="DNA REPLICATION AND REPAIR PROTEIN RECF"/>
    <property type="match status" value="1"/>
</dbReference>
<dbReference type="GO" id="GO:0005524">
    <property type="term" value="F:ATP binding"/>
    <property type="evidence" value="ECO:0007669"/>
    <property type="project" value="UniProtKB-KW"/>
</dbReference>
<dbReference type="EMBL" id="QZEV01000002">
    <property type="protein sequence ID" value="RJL07387.1"/>
    <property type="molecule type" value="Genomic_DNA"/>
</dbReference>
<dbReference type="GO" id="GO:0006302">
    <property type="term" value="P:double-strand break repair"/>
    <property type="evidence" value="ECO:0007669"/>
    <property type="project" value="TreeGrafter"/>
</dbReference>
<name>A0A419A2L2_9RHOB</name>
<feature type="coiled-coil region" evidence="1">
    <location>
        <begin position="682"/>
        <end position="716"/>
    </location>
</feature>
<comment type="caution">
    <text evidence="4">The sequence shown here is derived from an EMBL/GenBank/DDBJ whole genome shotgun (WGS) entry which is preliminary data.</text>
</comment>
<reference evidence="4 5" key="1">
    <citation type="submission" date="2018-09" db="EMBL/GenBank/DDBJ databases">
        <title>Paracoccus onubensis nov. sp. a moderate halophilic bacterium isolated from Gruta de las Maravillas (Aracena, Spain).</title>
        <authorList>
            <person name="Jurado V."/>
            <person name="Gutierrez-Patricio S."/>
            <person name="Gonzalez-Pimentel J.L."/>
            <person name="Laiz L."/>
            <person name="Saiz-Jimenez C."/>
        </authorList>
    </citation>
    <scope>NUCLEOTIDE SEQUENCE [LARGE SCALE GENOMIC DNA]</scope>
    <source>
        <strain evidence="4 5">DSM 19484</strain>
    </source>
</reference>
<dbReference type="Gene3D" id="3.40.50.300">
    <property type="entry name" value="P-loop containing nucleotide triphosphate hydrolases"/>
    <property type="match status" value="2"/>
</dbReference>
<dbReference type="GO" id="GO:0000731">
    <property type="term" value="P:DNA synthesis involved in DNA repair"/>
    <property type="evidence" value="ECO:0007669"/>
    <property type="project" value="TreeGrafter"/>
</dbReference>
<dbReference type="GO" id="GO:0016887">
    <property type="term" value="F:ATP hydrolysis activity"/>
    <property type="evidence" value="ECO:0007669"/>
    <property type="project" value="InterPro"/>
</dbReference>
<keyword evidence="4" id="KW-0067">ATP-binding</keyword>
<dbReference type="Pfam" id="PF13304">
    <property type="entry name" value="AAA_21"/>
    <property type="match status" value="1"/>
</dbReference>
<sequence length="1003" mass="110943">MGPSVTDVVAGAHDPVGSRWHRWDPHIHAPGTVLNNQYRGSDPWEEFLSRIEISSPRIRALGVTDYYSVDVYEEVLTYRKAGRLAEVDLIFPNVELRYGIGTGKGSPINFHLLVSPDDPEHVDQIRRFLRALTFTAHGESFRCDRSDLIRLGRAHDKTLTDERAAFAVGANQFKVNPDELRAEWKKSTWVQENVLIAVAAGSNDGTSGLQGDPSLATLRKEIERSAHIIFSSHPKQRAFWLGQGAASLEKLASDWNGSKPCLHGSDAHGADGVGVVEQDRYCWIKGDLAFESLRQTCLEPETRVFIGLIPPRGALPSQVVTKVEVSNAPWLVTPTSPLNAGLVGIIGARGSGKTALADIIAAGGYALSPHLSERSFIRRAQNHLGEASARLIWEDGDPTSNELRHVEMEDFLDTPRVQYLSQQFVDSLCSAEGVTDDLLAEVERVIYQAHPAEERMGTTTFRELLDLRAARGRALRRSHEKALAEAALELNLQRGRKASLPGIQKQRAEKAASIAKDKRDRSSLLGKGGEERAKRLDEVSTAAESVRFQVEQAQRRRQALLALKDEVADTRSNKSPVRLRQLQQAHSEAGLTSDHWKAFLLEFSGDVDTILDTAIKAIDARIRMLSGPAHGEVSVAADAPPLATSLLPDGAELSQHTLSLLNKEVARLRALIGIDTENAKAFARLSEKISRDEAALAKLDRDIEAAEKADQRIKELIQSRRNSYASVFDGIIDEEKELAALYAPLKARLEAEEGALGKLSFSIRRVVDIAMWAQQGEDLLDLRKSGPFKGRGTLLAAAKSELQSAWESGSSADVAEAMSRFREAHERNLVEHAPVERTNAQAFREWAGRISSWLYGTDHITVSYGVQYEGVGIEQLSPGTRGIVLLLLYLAIDRDDDRPLIIDQPEENLDPKSIFDELVQRFRKAKQRRQIIIVTHNANLVVNTDADQVIVATCGPHRPGMLPEITYRSGGLENPTIRRLVCEILEGGEAAFRERARRLRVQM</sequence>
<feature type="domain" description="ATPase AAA-type core" evidence="3">
    <location>
        <begin position="873"/>
        <end position="941"/>
    </location>
</feature>
<dbReference type="SUPFAM" id="SSF52540">
    <property type="entry name" value="P-loop containing nucleoside triphosphate hydrolases"/>
    <property type="match status" value="1"/>
</dbReference>
<dbReference type="Proteomes" id="UP000285530">
    <property type="component" value="Unassembled WGS sequence"/>
</dbReference>
<dbReference type="OrthoDB" id="9791620at2"/>
<feature type="region of interest" description="Disordered" evidence="2">
    <location>
        <begin position="500"/>
        <end position="531"/>
    </location>
</feature>
<dbReference type="InterPro" id="IPR027417">
    <property type="entry name" value="P-loop_NTPase"/>
</dbReference>
<evidence type="ECO:0000256" key="1">
    <source>
        <dbReference type="SAM" id="Coils"/>
    </source>
</evidence>
<dbReference type="InterPro" id="IPR003959">
    <property type="entry name" value="ATPase_AAA_core"/>
</dbReference>
<keyword evidence="5" id="KW-1185">Reference proteome</keyword>
<evidence type="ECO:0000259" key="3">
    <source>
        <dbReference type="Pfam" id="PF13304"/>
    </source>
</evidence>
<keyword evidence="1" id="KW-0175">Coiled coil</keyword>
<dbReference type="PANTHER" id="PTHR32182:SF22">
    <property type="entry name" value="ATP-DEPENDENT ENDONUCLEASE, OLD FAMILY-RELATED"/>
    <property type="match status" value="1"/>
</dbReference>
<protein>
    <submittedName>
        <fullName evidence="4">ATP-binding protein</fullName>
    </submittedName>
</protein>
<evidence type="ECO:0000256" key="2">
    <source>
        <dbReference type="SAM" id="MobiDB-lite"/>
    </source>
</evidence>